<proteinExistence type="predicted"/>
<feature type="non-terminal residue" evidence="1">
    <location>
        <position position="142"/>
    </location>
</feature>
<gene>
    <name evidence="1" type="ORF">g.45094</name>
</gene>
<feature type="non-terminal residue" evidence="1">
    <location>
        <position position="1"/>
    </location>
</feature>
<name>A0A1B6G8V3_9HEMI</name>
<protein>
    <submittedName>
        <fullName evidence="1">Uncharacterized protein</fullName>
    </submittedName>
</protein>
<dbReference type="AlphaFoldDB" id="A0A1B6G8V3"/>
<sequence>ETVRRQSVINSRRNLSKESMESLRKYLAGQKWDDVYEAEYIEDAYNNFSATLSFALDMTCPLEKTRTKLSSSLKPKYDIEVMKLKDQFLKAQNKYIASGNENDRKHAALKKKTYDLKLRSLKQDACADFIANANNKNKAVWK</sequence>
<evidence type="ECO:0000313" key="1">
    <source>
        <dbReference type="EMBL" id="JAS58867.1"/>
    </source>
</evidence>
<dbReference type="EMBL" id="GECZ01010902">
    <property type="protein sequence ID" value="JAS58867.1"/>
    <property type="molecule type" value="Transcribed_RNA"/>
</dbReference>
<accession>A0A1B6G8V3</accession>
<reference evidence="1" key="1">
    <citation type="submission" date="2015-11" db="EMBL/GenBank/DDBJ databases">
        <title>De novo transcriptome assembly of four potential Pierce s Disease insect vectors from Arizona vineyards.</title>
        <authorList>
            <person name="Tassone E.E."/>
        </authorList>
    </citation>
    <scope>NUCLEOTIDE SEQUENCE</scope>
</reference>
<organism evidence="1">
    <name type="scientific">Cuerna arida</name>
    <dbReference type="NCBI Taxonomy" id="1464854"/>
    <lineage>
        <taxon>Eukaryota</taxon>
        <taxon>Metazoa</taxon>
        <taxon>Ecdysozoa</taxon>
        <taxon>Arthropoda</taxon>
        <taxon>Hexapoda</taxon>
        <taxon>Insecta</taxon>
        <taxon>Pterygota</taxon>
        <taxon>Neoptera</taxon>
        <taxon>Paraneoptera</taxon>
        <taxon>Hemiptera</taxon>
        <taxon>Auchenorrhyncha</taxon>
        <taxon>Membracoidea</taxon>
        <taxon>Cicadellidae</taxon>
        <taxon>Cicadellinae</taxon>
        <taxon>Proconiini</taxon>
        <taxon>Cuerna</taxon>
    </lineage>
</organism>